<dbReference type="EMBL" id="HBUF01025384">
    <property type="protein sequence ID" value="CAG6612727.1"/>
    <property type="molecule type" value="Transcribed_RNA"/>
</dbReference>
<evidence type="ECO:0000259" key="2">
    <source>
        <dbReference type="Pfam" id="PF10354"/>
    </source>
</evidence>
<feature type="domain" description="25S rRNA (uridine-N(3))-methyltransferase BMT5-like" evidence="2">
    <location>
        <begin position="14"/>
        <end position="199"/>
    </location>
</feature>
<dbReference type="Gene3D" id="3.30.70.380">
    <property type="entry name" value="Ferrodoxin-fold anticodon-binding domain"/>
    <property type="match status" value="1"/>
</dbReference>
<sequence length="648" mass="75211">MMESYICQPSDFVLLVGEGNFSFSRDFLDMNRNNDFPPSNLYSTCYEADSENFSPTKVANLAALQSAGVNVLFGVDATRLSQDSRLNQISFSKFIFNFPHTGGKMKINLNRILLQQFCEQCKQMIVGNDEDFANILSSKREHYLRCEVIIPLCKGQGGTLFDETRNWEDTWKVVEMAGHAELVLSNVEYFDTKQLTYYTSIGFRSREQRFNTVQGIIHTFKLSLHAELNTYNAWVDMWSSSHIGQVMELKQTSIGQVMDMKQTSILTDSIFNGFKKLFIEELVKDSRLDLETNFIVRKGFDSVSPEYTLDPNKVYDRRIFSDSFSPRDFNQYPIQYDYVSYNSAFRTICLTFLEKIVDRMNKCGKVIGTQLPLVNTSSSQKEKPAQHFVLVHETDSGTISVRNCVRNETEVVFESCAMEIHGNCIKSKTSLSDVDNNSQNKTNSTIHIESKEKSHEKITTREEKDDRLEESEQGKHKVEPKTCLSHIFNEKDDRLEQSEQGKHKVEANTCLSYIFHVQKLAQFLSDSKDWRVIFSHANSISVSNDNILRFHFAQLSPIEYKFDINFTVQSEDYSHDKFFACLWYIVPEMIQNVQLVNEHQNPDQKYRSYLFRFWYKSVDRPMYRKKVIHVHQNVIGKYLHSMLGVKVD</sequence>
<dbReference type="PANTHER" id="PTHR11538">
    <property type="entry name" value="PHENYLALANYL-TRNA SYNTHETASE"/>
    <property type="match status" value="1"/>
</dbReference>
<dbReference type="GO" id="GO:0070042">
    <property type="term" value="F:rRNA (uridine-N3-)-methyltransferase activity"/>
    <property type="evidence" value="ECO:0007669"/>
    <property type="project" value="InterPro"/>
</dbReference>
<dbReference type="GO" id="GO:0005737">
    <property type="term" value="C:cytoplasm"/>
    <property type="evidence" value="ECO:0007669"/>
    <property type="project" value="TreeGrafter"/>
</dbReference>
<dbReference type="InterPro" id="IPR019446">
    <property type="entry name" value="BMT5-like"/>
</dbReference>
<protein>
    <submittedName>
        <fullName evidence="3">Ferredoxin-fold anticodon-binding domain-containing protein 1</fullName>
    </submittedName>
</protein>
<feature type="compositionally biased region" description="Polar residues" evidence="1">
    <location>
        <begin position="430"/>
        <end position="447"/>
    </location>
</feature>
<organism evidence="3">
    <name type="scientific">Cacopsylla melanoneura</name>
    <dbReference type="NCBI Taxonomy" id="428564"/>
    <lineage>
        <taxon>Eukaryota</taxon>
        <taxon>Metazoa</taxon>
        <taxon>Ecdysozoa</taxon>
        <taxon>Arthropoda</taxon>
        <taxon>Hexapoda</taxon>
        <taxon>Insecta</taxon>
        <taxon>Pterygota</taxon>
        <taxon>Neoptera</taxon>
        <taxon>Paraneoptera</taxon>
        <taxon>Hemiptera</taxon>
        <taxon>Sternorrhyncha</taxon>
        <taxon>Psylloidea</taxon>
        <taxon>Psyllidae</taxon>
        <taxon>Psyllinae</taxon>
        <taxon>Cacopsylla</taxon>
    </lineage>
</organism>
<evidence type="ECO:0000313" key="3">
    <source>
        <dbReference type="EMBL" id="CAG6612727.1"/>
    </source>
</evidence>
<evidence type="ECO:0000256" key="1">
    <source>
        <dbReference type="SAM" id="MobiDB-lite"/>
    </source>
</evidence>
<accession>A0A8D8PRM9</accession>
<feature type="region of interest" description="Disordered" evidence="1">
    <location>
        <begin position="430"/>
        <end position="477"/>
    </location>
</feature>
<dbReference type="PANTHER" id="PTHR11538:SF26">
    <property type="entry name" value="FERREDOXIN-FOLD ANTICODON-BINDING DOMAIN-CONTAINING PROTEIN 1"/>
    <property type="match status" value="1"/>
</dbReference>
<proteinExistence type="predicted"/>
<dbReference type="Pfam" id="PF10354">
    <property type="entry name" value="BMT5-like"/>
    <property type="match status" value="1"/>
</dbReference>
<name>A0A8D8PRM9_9HEMI</name>
<dbReference type="GO" id="GO:0070475">
    <property type="term" value="P:rRNA base methylation"/>
    <property type="evidence" value="ECO:0007669"/>
    <property type="project" value="InterPro"/>
</dbReference>
<dbReference type="AlphaFoldDB" id="A0A8D8PRM9"/>
<dbReference type="InterPro" id="IPR036690">
    <property type="entry name" value="Fdx_antiC-bd_sf"/>
</dbReference>
<feature type="compositionally biased region" description="Basic and acidic residues" evidence="1">
    <location>
        <begin position="448"/>
        <end position="477"/>
    </location>
</feature>
<reference evidence="3" key="1">
    <citation type="submission" date="2021-05" db="EMBL/GenBank/DDBJ databases">
        <authorList>
            <person name="Alioto T."/>
            <person name="Alioto T."/>
            <person name="Gomez Garrido J."/>
        </authorList>
    </citation>
    <scope>NUCLEOTIDE SEQUENCE</scope>
</reference>